<dbReference type="SUPFAM" id="SSF48225">
    <property type="entry name" value="Seven-hairpin glycosidases"/>
    <property type="match status" value="1"/>
</dbReference>
<evidence type="ECO:0000256" key="6">
    <source>
        <dbReference type="PIRSR" id="PIRSR601382-1"/>
    </source>
</evidence>
<comment type="similarity">
    <text evidence="3 9">Belongs to the glycosyl hydrolase 47 family.</text>
</comment>
<dbReference type="GO" id="GO:0000139">
    <property type="term" value="C:Golgi membrane"/>
    <property type="evidence" value="ECO:0007669"/>
    <property type="project" value="TreeGrafter"/>
</dbReference>
<dbReference type="FunFam" id="1.50.10.10:FF:000102">
    <property type="entry name" value="Mannosyl-oligosaccharide 1,2-alpha-mannosidase MNS2"/>
    <property type="match status" value="1"/>
</dbReference>
<dbReference type="Gene3D" id="1.50.10.10">
    <property type="match status" value="1"/>
</dbReference>
<evidence type="ECO:0000256" key="9">
    <source>
        <dbReference type="RuleBase" id="RU361193"/>
    </source>
</evidence>
<feature type="disulfide bond" evidence="8">
    <location>
        <begin position="395"/>
        <end position="462"/>
    </location>
</feature>
<feature type="active site" description="Proton donor" evidence="6">
    <location>
        <position position="176"/>
    </location>
</feature>
<reference evidence="12 13" key="1">
    <citation type="journal article" date="2020" name="bioRxiv">
        <title>Sequence and annotation of 42 cannabis genomes reveals extensive copy number variation in cannabinoid synthesis and pathogen resistance genes.</title>
        <authorList>
            <person name="Mckernan K.J."/>
            <person name="Helbert Y."/>
            <person name="Kane L.T."/>
            <person name="Ebling H."/>
            <person name="Zhang L."/>
            <person name="Liu B."/>
            <person name="Eaton Z."/>
            <person name="Mclaughlin S."/>
            <person name="Kingan S."/>
            <person name="Baybayan P."/>
            <person name="Concepcion G."/>
            <person name="Jordan M."/>
            <person name="Riva A."/>
            <person name="Barbazuk W."/>
            <person name="Harkins T."/>
        </authorList>
    </citation>
    <scope>NUCLEOTIDE SEQUENCE [LARGE SCALE GENOMIC DNA]</scope>
    <source>
        <strain evidence="13">cv. Jamaican Lion 4</strain>
        <tissue evidence="12">Leaf</tissue>
    </source>
</reference>
<dbReference type="InterPro" id="IPR001382">
    <property type="entry name" value="Glyco_hydro_47"/>
</dbReference>
<keyword evidence="4 9" id="KW-0378">Hydrolase</keyword>
<evidence type="ECO:0000256" key="2">
    <source>
        <dbReference type="ARBA" id="ARBA00004922"/>
    </source>
</evidence>
<dbReference type="GO" id="GO:0005509">
    <property type="term" value="F:calcium ion binding"/>
    <property type="evidence" value="ECO:0007669"/>
    <property type="project" value="InterPro"/>
</dbReference>
<evidence type="ECO:0000313" key="13">
    <source>
        <dbReference type="Proteomes" id="UP000583929"/>
    </source>
</evidence>
<dbReference type="InterPro" id="IPR050749">
    <property type="entry name" value="Glycosyl_Hydrolase_47"/>
</dbReference>
<dbReference type="EC" id="3.2.1.-" evidence="9"/>
<comment type="cofactor">
    <cofactor evidence="1 7">
        <name>Ca(2+)</name>
        <dbReference type="ChEBI" id="CHEBI:29108"/>
    </cofactor>
</comment>
<protein>
    <recommendedName>
        <fullName evidence="9">alpha-1,2-Mannosidase</fullName>
        <ecNumber evidence="9">3.2.1.-</ecNumber>
    </recommendedName>
</protein>
<feature type="binding site" evidence="7">
    <location>
        <position position="582"/>
    </location>
    <ligand>
        <name>Ca(2+)</name>
        <dbReference type="ChEBI" id="CHEBI:29108"/>
    </ligand>
</feature>
<dbReference type="Proteomes" id="UP000583929">
    <property type="component" value="Unassembled WGS sequence"/>
</dbReference>
<proteinExistence type="inferred from homology"/>
<dbReference type="GO" id="GO:0005975">
    <property type="term" value="P:carbohydrate metabolic process"/>
    <property type="evidence" value="ECO:0007669"/>
    <property type="project" value="InterPro"/>
</dbReference>
<feature type="region of interest" description="Disordered" evidence="11">
    <location>
        <begin position="593"/>
        <end position="623"/>
    </location>
</feature>
<organism evidence="12 13">
    <name type="scientific">Cannabis sativa</name>
    <name type="common">Hemp</name>
    <name type="synonym">Marijuana</name>
    <dbReference type="NCBI Taxonomy" id="3483"/>
    <lineage>
        <taxon>Eukaryota</taxon>
        <taxon>Viridiplantae</taxon>
        <taxon>Streptophyta</taxon>
        <taxon>Embryophyta</taxon>
        <taxon>Tracheophyta</taxon>
        <taxon>Spermatophyta</taxon>
        <taxon>Magnoliopsida</taxon>
        <taxon>eudicotyledons</taxon>
        <taxon>Gunneridae</taxon>
        <taxon>Pentapetalae</taxon>
        <taxon>rosids</taxon>
        <taxon>fabids</taxon>
        <taxon>Rosales</taxon>
        <taxon>Cannabaceae</taxon>
        <taxon>Cannabis</taxon>
    </lineage>
</organism>
<evidence type="ECO:0000256" key="3">
    <source>
        <dbReference type="ARBA" id="ARBA00007658"/>
    </source>
</evidence>
<comment type="pathway">
    <text evidence="2">Protein modification; protein glycosylation.</text>
</comment>
<accession>A0A7J6DRK7</accession>
<dbReference type="GO" id="GO:0004571">
    <property type="term" value="F:mannosyl-oligosaccharide 1,2-alpha-mannosidase activity"/>
    <property type="evidence" value="ECO:0007669"/>
    <property type="project" value="InterPro"/>
</dbReference>
<keyword evidence="10" id="KW-0175">Coiled coil</keyword>
<feature type="active site" evidence="6">
    <location>
        <position position="498"/>
    </location>
</feature>
<evidence type="ECO:0000256" key="1">
    <source>
        <dbReference type="ARBA" id="ARBA00001913"/>
    </source>
</evidence>
<feature type="active site" description="Proton donor" evidence="6">
    <location>
        <position position="476"/>
    </location>
</feature>
<gene>
    <name evidence="12" type="ORF">G4B88_000527</name>
</gene>
<dbReference type="InterPro" id="IPR036026">
    <property type="entry name" value="Seven-hairpin_glycosidases"/>
</dbReference>
<evidence type="ECO:0000256" key="7">
    <source>
        <dbReference type="PIRSR" id="PIRSR601382-2"/>
    </source>
</evidence>
<feature type="coiled-coil region" evidence="10">
    <location>
        <begin position="47"/>
        <end position="74"/>
    </location>
</feature>
<feature type="active site" evidence="6">
    <location>
        <position position="310"/>
    </location>
</feature>
<dbReference type="GO" id="GO:0005783">
    <property type="term" value="C:endoplasmic reticulum"/>
    <property type="evidence" value="ECO:0007669"/>
    <property type="project" value="TreeGrafter"/>
</dbReference>
<keyword evidence="13" id="KW-1185">Reference proteome</keyword>
<evidence type="ECO:0000256" key="10">
    <source>
        <dbReference type="SAM" id="Coils"/>
    </source>
</evidence>
<name>A0A7J6DRK7_CANSA</name>
<evidence type="ECO:0000256" key="4">
    <source>
        <dbReference type="ARBA" id="ARBA00022801"/>
    </source>
</evidence>
<evidence type="ECO:0000256" key="5">
    <source>
        <dbReference type="ARBA" id="ARBA00023157"/>
    </source>
</evidence>
<dbReference type="Pfam" id="PF01532">
    <property type="entry name" value="Glyco_hydro_47"/>
    <property type="match status" value="1"/>
</dbReference>
<dbReference type="PRINTS" id="PR00747">
    <property type="entry name" value="GLYHDRLASE47"/>
</dbReference>
<dbReference type="InterPro" id="IPR012341">
    <property type="entry name" value="6hp_glycosidase-like_sf"/>
</dbReference>
<evidence type="ECO:0000313" key="12">
    <source>
        <dbReference type="EMBL" id="KAF4348713.1"/>
    </source>
</evidence>
<evidence type="ECO:0000256" key="8">
    <source>
        <dbReference type="PIRSR" id="PIRSR601382-3"/>
    </source>
</evidence>
<dbReference type="PANTHER" id="PTHR11742">
    <property type="entry name" value="MANNOSYL-OLIGOSACCHARIDE ALPHA-1,2-MANNOSIDASE-RELATED"/>
    <property type="match status" value="1"/>
</dbReference>
<keyword evidence="9" id="KW-0326">Glycosidase</keyword>
<evidence type="ECO:0000256" key="11">
    <source>
        <dbReference type="SAM" id="MobiDB-lite"/>
    </source>
</evidence>
<dbReference type="EMBL" id="JAATIQ010000673">
    <property type="protein sequence ID" value="KAF4348713.1"/>
    <property type="molecule type" value="Genomic_DNA"/>
</dbReference>
<sequence length="623" mass="70658">MARTRSSSSKLRYCNPAYYLKRPKRLAFLFIAFVCLSFLVWDRQTLVREHEVELAKLSEDVAHLQNLLEEIKTDGSAVRKTLKDVPDDPIDVQRREKVKDAMLHAWNSYVKYAWGQDELQPQSKSGVNSFGGLGATLVDSLDTLYIMGLHEQFQKAREWVANSLDFNKNYEASVFETTIRSRVVGGLLSAYDLSNDQLFLDKAKDIADRLLPAWDTPSGIPYNIINLAQGRPHNPGWTGGESILADSGTEQLEFIALSQRTGDPKYQEKVENVITQIKKIFPDDGLLPIYLDPHRGTTAYSTITFGAMGDSFYEYLLKVWIQGNKTPAVKRYRIELLFALIFDEFVLRASENREMWEQSMKGLSSLIRRTTPSSFTYICEKNGESLNDKMDELACFAPGMLALGSTGYGPEESQKMLSLAEEKGLDLNSLSSDLENDKKSCEVVRRGAGDHVAAQDLLAWTCYNFYQSTPTKLAGENYFFHAGQDMSVGTSWNILRPETVESLFYLWRITGNKTYQEWGWNIFQAFEKNSRVESGYVGLKDVNSGVKDNMMQSFFLAETLKYLYLLFSPSSVIPLDQWVFNTEAHPLKIVARHNDNSGNDLKSSTGGQQRPKIKLRSRKEGRP</sequence>
<dbReference type="PANTHER" id="PTHR11742:SF6">
    <property type="entry name" value="MANNOSYL-OLIGOSACCHARIDE ALPHA-1,2-MANNOSIDASE IA-RELATED"/>
    <property type="match status" value="1"/>
</dbReference>
<keyword evidence="7" id="KW-0106">Calcium</keyword>
<keyword evidence="5 8" id="KW-1015">Disulfide bond</keyword>
<dbReference type="AlphaFoldDB" id="A0A7J6DRK7"/>
<keyword evidence="7" id="KW-0479">Metal-binding</keyword>
<comment type="caution">
    <text evidence="12">The sequence shown here is derived from an EMBL/GenBank/DDBJ whole genome shotgun (WGS) entry which is preliminary data.</text>
</comment>
<feature type="compositionally biased region" description="Polar residues" evidence="11">
    <location>
        <begin position="596"/>
        <end position="608"/>
    </location>
</feature>